<accession>A0ABN0Y456</accession>
<name>A0ABN0Y456_9BACL</name>
<comment type="caution">
    <text evidence="2">The sequence shown here is derived from an EMBL/GenBank/DDBJ whole genome shotgun (WGS) entry which is preliminary data.</text>
</comment>
<keyword evidence="3" id="KW-1185">Reference proteome</keyword>
<dbReference type="Proteomes" id="UP001500340">
    <property type="component" value="Unassembled WGS sequence"/>
</dbReference>
<feature type="region of interest" description="Disordered" evidence="1">
    <location>
        <begin position="35"/>
        <end position="71"/>
    </location>
</feature>
<protein>
    <recommendedName>
        <fullName evidence="4">Transposase</fullName>
    </recommendedName>
</protein>
<organism evidence="2 3">
    <name type="scientific">Paenibacillus motobuensis</name>
    <dbReference type="NCBI Taxonomy" id="295324"/>
    <lineage>
        <taxon>Bacteria</taxon>
        <taxon>Bacillati</taxon>
        <taxon>Bacillota</taxon>
        <taxon>Bacilli</taxon>
        <taxon>Bacillales</taxon>
        <taxon>Paenibacillaceae</taxon>
        <taxon>Paenibacillus</taxon>
    </lineage>
</organism>
<dbReference type="RefSeq" id="WP_343858790.1">
    <property type="nucleotide sequence ID" value="NZ_BAAACX010000007.1"/>
</dbReference>
<dbReference type="EMBL" id="BAAACX010000007">
    <property type="protein sequence ID" value="GAA0382645.1"/>
    <property type="molecule type" value="Genomic_DNA"/>
</dbReference>
<proteinExistence type="predicted"/>
<reference evidence="2 3" key="1">
    <citation type="journal article" date="2019" name="Int. J. Syst. Evol. Microbiol.">
        <title>The Global Catalogue of Microorganisms (GCM) 10K type strain sequencing project: providing services to taxonomists for standard genome sequencing and annotation.</title>
        <authorList>
            <consortium name="The Broad Institute Genomics Platform"/>
            <consortium name="The Broad Institute Genome Sequencing Center for Infectious Disease"/>
            <person name="Wu L."/>
            <person name="Ma J."/>
        </authorList>
    </citation>
    <scope>NUCLEOTIDE SEQUENCE [LARGE SCALE GENOMIC DNA]</scope>
    <source>
        <strain evidence="2 3">JCM 12774</strain>
    </source>
</reference>
<evidence type="ECO:0008006" key="4">
    <source>
        <dbReference type="Google" id="ProtNLM"/>
    </source>
</evidence>
<evidence type="ECO:0000313" key="2">
    <source>
        <dbReference type="EMBL" id="GAA0382645.1"/>
    </source>
</evidence>
<evidence type="ECO:0000313" key="3">
    <source>
        <dbReference type="Proteomes" id="UP001500340"/>
    </source>
</evidence>
<sequence>MQIYRDELDALNAIYVEQCKTNELLQRLVDLKESGSVASKGRGRGNTRKGAELPVAAVDSEEDNSSQGSTT</sequence>
<gene>
    <name evidence="2" type="ORF">GCM10008933_12260</name>
</gene>
<evidence type="ECO:0000256" key="1">
    <source>
        <dbReference type="SAM" id="MobiDB-lite"/>
    </source>
</evidence>